<sequence length="161" mass="17320">MKKYHWMFDGARTLTLLALGLLSAGCQTFDSKVLEKNASSNELRKETTLDPVLPSGCPTVTMSLPEGRNKMEVSYREPTLDQNGIALTTLAFTTVYVSSVQSKTTAFRIWTNDARGGALVTVRDIPVQDREAGICVTATNWGRKESAPAAAAPQTGAAASH</sequence>
<dbReference type="AlphaFoldDB" id="A0A1W1I8T5"/>
<reference evidence="1 2" key="1">
    <citation type="submission" date="2017-03" db="EMBL/GenBank/DDBJ databases">
        <authorList>
            <person name="Afonso C.L."/>
            <person name="Miller P.J."/>
            <person name="Scott M.A."/>
            <person name="Spackman E."/>
            <person name="Goraichik I."/>
            <person name="Dimitrov K.M."/>
            <person name="Suarez D.L."/>
            <person name="Swayne D.E."/>
        </authorList>
    </citation>
    <scope>NUCLEOTIDE SEQUENCE [LARGE SCALE GENOMIC DNA]</scope>
    <source>
        <strain evidence="1">Genome sequencing of Nitrospira japonica strain NJ11</strain>
    </source>
</reference>
<protein>
    <recommendedName>
        <fullName evidence="3">Lipoprotein</fullName>
    </recommendedName>
</protein>
<accession>A0A1W1I8T5</accession>
<dbReference type="RefSeq" id="WP_080887532.1">
    <property type="nucleotide sequence ID" value="NZ_LT828648.1"/>
</dbReference>
<evidence type="ECO:0000313" key="1">
    <source>
        <dbReference type="EMBL" id="SLM49279.1"/>
    </source>
</evidence>
<gene>
    <name evidence="1" type="ORF">NSJP_3112</name>
</gene>
<dbReference type="PROSITE" id="PS51257">
    <property type="entry name" value="PROKAR_LIPOPROTEIN"/>
    <property type="match status" value="1"/>
</dbReference>
<dbReference type="EMBL" id="LT828648">
    <property type="protein sequence ID" value="SLM49279.1"/>
    <property type="molecule type" value="Genomic_DNA"/>
</dbReference>
<name>A0A1W1I8T5_9BACT</name>
<dbReference type="Proteomes" id="UP000192042">
    <property type="component" value="Chromosome I"/>
</dbReference>
<dbReference type="OrthoDB" id="9825876at2"/>
<dbReference type="STRING" id="1325564.NSJP_3112"/>
<keyword evidence="2" id="KW-1185">Reference proteome</keyword>
<dbReference type="KEGG" id="nja:NSJP_3112"/>
<organism evidence="1 2">
    <name type="scientific">Nitrospira japonica</name>
    <dbReference type="NCBI Taxonomy" id="1325564"/>
    <lineage>
        <taxon>Bacteria</taxon>
        <taxon>Pseudomonadati</taxon>
        <taxon>Nitrospirota</taxon>
        <taxon>Nitrospiria</taxon>
        <taxon>Nitrospirales</taxon>
        <taxon>Nitrospiraceae</taxon>
        <taxon>Nitrospira</taxon>
    </lineage>
</organism>
<evidence type="ECO:0008006" key="3">
    <source>
        <dbReference type="Google" id="ProtNLM"/>
    </source>
</evidence>
<evidence type="ECO:0000313" key="2">
    <source>
        <dbReference type="Proteomes" id="UP000192042"/>
    </source>
</evidence>
<proteinExistence type="predicted"/>